<proteinExistence type="inferred from homology"/>
<protein>
    <submittedName>
        <fullName evidence="8">Addiction module toxin, HicA family</fullName>
    </submittedName>
</protein>
<keyword evidence="5" id="KW-0378">Hydrolase</keyword>
<comment type="caution">
    <text evidence="8">The sequence shown here is derived from an EMBL/GenBank/DDBJ whole genome shotgun (WGS) entry which is preliminary data.</text>
</comment>
<keyword evidence="2" id="KW-1277">Toxin-antitoxin system</keyword>
<evidence type="ECO:0000256" key="1">
    <source>
        <dbReference type="ARBA" id="ARBA00006620"/>
    </source>
</evidence>
<evidence type="ECO:0000256" key="4">
    <source>
        <dbReference type="ARBA" id="ARBA00022759"/>
    </source>
</evidence>
<evidence type="ECO:0000313" key="8">
    <source>
        <dbReference type="EMBL" id="MTW20772.1"/>
    </source>
</evidence>
<dbReference type="SUPFAM" id="SSF54786">
    <property type="entry name" value="YcfA/nrd intein domain"/>
    <property type="match status" value="1"/>
</dbReference>
<keyword evidence="6" id="KW-0694">RNA-binding</keyword>
<dbReference type="GO" id="GO:0016787">
    <property type="term" value="F:hydrolase activity"/>
    <property type="evidence" value="ECO:0007669"/>
    <property type="project" value="UniProtKB-KW"/>
</dbReference>
<keyword evidence="7" id="KW-0346">Stress response</keyword>
<evidence type="ECO:0000256" key="5">
    <source>
        <dbReference type="ARBA" id="ARBA00022801"/>
    </source>
</evidence>
<dbReference type="Pfam" id="PF07927">
    <property type="entry name" value="HicA_toxin"/>
    <property type="match status" value="1"/>
</dbReference>
<keyword evidence="3" id="KW-0540">Nuclease</keyword>
<name>A0A6N8E930_9GAMM</name>
<evidence type="ECO:0000313" key="9">
    <source>
        <dbReference type="Proteomes" id="UP000434044"/>
    </source>
</evidence>
<reference evidence="8 9" key="1">
    <citation type="submission" date="2019-11" db="EMBL/GenBank/DDBJ databases">
        <title>Whole-genome sequence of the anaerobic purple sulfur bacterium Allochromatium palmeri DSM 15591.</title>
        <authorList>
            <person name="Kyndt J.A."/>
            <person name="Meyer T.E."/>
        </authorList>
    </citation>
    <scope>NUCLEOTIDE SEQUENCE [LARGE SCALE GENOMIC DNA]</scope>
    <source>
        <strain evidence="8 9">DSM 15591</strain>
    </source>
</reference>
<evidence type="ECO:0000256" key="2">
    <source>
        <dbReference type="ARBA" id="ARBA00022649"/>
    </source>
</evidence>
<keyword evidence="4" id="KW-0255">Endonuclease</keyword>
<dbReference type="EMBL" id="WNKT01000009">
    <property type="protein sequence ID" value="MTW20772.1"/>
    <property type="molecule type" value="Genomic_DNA"/>
</dbReference>
<gene>
    <name evidence="8" type="ORF">GJ668_06630</name>
</gene>
<dbReference type="Gene3D" id="3.30.920.30">
    <property type="entry name" value="Hypothetical protein"/>
    <property type="match status" value="1"/>
</dbReference>
<dbReference type="AlphaFoldDB" id="A0A6N8E930"/>
<organism evidence="8 9">
    <name type="scientific">Allochromatium palmeri</name>
    <dbReference type="NCBI Taxonomy" id="231048"/>
    <lineage>
        <taxon>Bacteria</taxon>
        <taxon>Pseudomonadati</taxon>
        <taxon>Pseudomonadota</taxon>
        <taxon>Gammaproteobacteria</taxon>
        <taxon>Chromatiales</taxon>
        <taxon>Chromatiaceae</taxon>
        <taxon>Allochromatium</taxon>
    </lineage>
</organism>
<evidence type="ECO:0000256" key="6">
    <source>
        <dbReference type="ARBA" id="ARBA00022884"/>
    </source>
</evidence>
<dbReference type="Proteomes" id="UP000434044">
    <property type="component" value="Unassembled WGS sequence"/>
</dbReference>
<dbReference type="GO" id="GO:0004519">
    <property type="term" value="F:endonuclease activity"/>
    <property type="evidence" value="ECO:0007669"/>
    <property type="project" value="UniProtKB-KW"/>
</dbReference>
<dbReference type="RefSeq" id="WP_186342930.1">
    <property type="nucleotide sequence ID" value="NZ_WNKT01000009.1"/>
</dbReference>
<dbReference type="InterPro" id="IPR012933">
    <property type="entry name" value="HicA_mRNA_interferase"/>
</dbReference>
<dbReference type="GO" id="GO:0003729">
    <property type="term" value="F:mRNA binding"/>
    <property type="evidence" value="ECO:0007669"/>
    <property type="project" value="InterPro"/>
</dbReference>
<evidence type="ECO:0000256" key="7">
    <source>
        <dbReference type="ARBA" id="ARBA00023016"/>
    </source>
</evidence>
<accession>A0A6N8E930</accession>
<comment type="similarity">
    <text evidence="1">Belongs to the HicA mRNA interferase family.</text>
</comment>
<keyword evidence="9" id="KW-1185">Reference proteome</keyword>
<dbReference type="InterPro" id="IPR038570">
    <property type="entry name" value="HicA_sf"/>
</dbReference>
<evidence type="ECO:0000256" key="3">
    <source>
        <dbReference type="ARBA" id="ARBA00022722"/>
    </source>
</evidence>
<sequence>MGKHEKLLDKILYGRSDTNIGFDELCNLLERLGFEQRQRGSHRIFRKAGVEEKINLQEDNGQAKPYQVGQVRAILLRYRLTEIC</sequence>